<keyword evidence="4 6" id="KW-1133">Transmembrane helix</keyword>
<dbReference type="PANTHER" id="PTHR35791:SF1">
    <property type="entry name" value="UPF0754 MEMBRANE PROTEIN YHEB"/>
    <property type="match status" value="1"/>
</dbReference>
<dbReference type="InterPro" id="IPR007383">
    <property type="entry name" value="DUF445"/>
</dbReference>
<feature type="transmembrane region" description="Helical" evidence="6">
    <location>
        <begin position="180"/>
        <end position="199"/>
    </location>
</feature>
<sequence>MEIFFRILLMALIGGLIGYITNVVAVKMLFRPIVPVKIPIINYEIMGLIPKRRAEIAKNIAQIVNRELLNEDDIFDGVIKEEDKEKIVEYLNEKIGNIVSEKAMFLPRAITGMINSYISDIVKKEASDMIDQMGDNFIKTAKERVDIEKIVEDKINAFDLEEIEKITLEVASRELKHIEVLGLILGFIIGIVQGIISFII</sequence>
<comment type="similarity">
    <text evidence="2">Belongs to the UPF0754 family.</text>
</comment>
<keyword evidence="3 6" id="KW-0812">Transmembrane</keyword>
<evidence type="ECO:0000256" key="6">
    <source>
        <dbReference type="SAM" id="Phobius"/>
    </source>
</evidence>
<comment type="subcellular location">
    <subcellularLocation>
        <location evidence="1">Endomembrane system</location>
    </subcellularLocation>
</comment>
<evidence type="ECO:0000256" key="4">
    <source>
        <dbReference type="ARBA" id="ARBA00022989"/>
    </source>
</evidence>
<keyword evidence="5 6" id="KW-0472">Membrane</keyword>
<dbReference type="RefSeq" id="WP_142535676.1">
    <property type="nucleotide sequence ID" value="NZ_SGJB01000006.1"/>
</dbReference>
<dbReference type="Proteomes" id="UP000317863">
    <property type="component" value="Unassembled WGS sequence"/>
</dbReference>
<dbReference type="EMBL" id="SGJB01000006">
    <property type="protein sequence ID" value="TQQ84847.1"/>
    <property type="molecule type" value="Genomic_DNA"/>
</dbReference>
<dbReference type="OrthoDB" id="9787430at2"/>
<accession>A0A544QVX5</accession>
<name>A0A544QVX5_9FIRM</name>
<evidence type="ECO:0000313" key="8">
    <source>
        <dbReference type="Proteomes" id="UP000317863"/>
    </source>
</evidence>
<protein>
    <submittedName>
        <fullName evidence="7">DUF445 family protein</fullName>
    </submittedName>
</protein>
<dbReference type="GO" id="GO:0012505">
    <property type="term" value="C:endomembrane system"/>
    <property type="evidence" value="ECO:0007669"/>
    <property type="project" value="UniProtKB-SubCell"/>
</dbReference>
<reference evidence="7 8" key="1">
    <citation type="submission" date="2019-02" db="EMBL/GenBank/DDBJ databases">
        <title>Peptostreptococcaceae bacterium ZHW00191 nov., a new bacterium isolated from the human gut.</title>
        <authorList>
            <person name="Zhou H.-W."/>
            <person name="Chen X.-J."/>
        </authorList>
    </citation>
    <scope>NUCLEOTIDE SEQUENCE [LARGE SCALE GENOMIC DNA]</scope>
    <source>
        <strain evidence="7 8">ZHW00191</strain>
    </source>
</reference>
<evidence type="ECO:0000256" key="5">
    <source>
        <dbReference type="ARBA" id="ARBA00023136"/>
    </source>
</evidence>
<evidence type="ECO:0000256" key="2">
    <source>
        <dbReference type="ARBA" id="ARBA00008053"/>
    </source>
</evidence>
<evidence type="ECO:0000256" key="1">
    <source>
        <dbReference type="ARBA" id="ARBA00004308"/>
    </source>
</evidence>
<feature type="transmembrane region" description="Helical" evidence="6">
    <location>
        <begin position="6"/>
        <end position="30"/>
    </location>
</feature>
<comment type="caution">
    <text evidence="7">The sequence shown here is derived from an EMBL/GenBank/DDBJ whole genome shotgun (WGS) entry which is preliminary data.</text>
</comment>
<evidence type="ECO:0000313" key="7">
    <source>
        <dbReference type="EMBL" id="TQQ84847.1"/>
    </source>
</evidence>
<dbReference type="Pfam" id="PF04286">
    <property type="entry name" value="DUF445"/>
    <property type="match status" value="1"/>
</dbReference>
<proteinExistence type="inferred from homology"/>
<keyword evidence="8" id="KW-1185">Reference proteome</keyword>
<gene>
    <name evidence="7" type="ORF">EXD82_04280</name>
</gene>
<dbReference type="AlphaFoldDB" id="A0A544QVX5"/>
<dbReference type="PANTHER" id="PTHR35791">
    <property type="entry name" value="UPF0754 MEMBRANE PROTEIN YHEB"/>
    <property type="match status" value="1"/>
</dbReference>
<organism evidence="7 8">
    <name type="scientific">Peptacetobacter hominis</name>
    <dbReference type="NCBI Taxonomy" id="2743610"/>
    <lineage>
        <taxon>Bacteria</taxon>
        <taxon>Bacillati</taxon>
        <taxon>Bacillota</taxon>
        <taxon>Clostridia</taxon>
        <taxon>Peptostreptococcales</taxon>
        <taxon>Peptostreptococcaceae</taxon>
        <taxon>Peptacetobacter</taxon>
    </lineage>
</organism>
<evidence type="ECO:0000256" key="3">
    <source>
        <dbReference type="ARBA" id="ARBA00022692"/>
    </source>
</evidence>